<dbReference type="SUPFAM" id="SSF47266">
    <property type="entry name" value="4-helical cytokines"/>
    <property type="match status" value="1"/>
</dbReference>
<feature type="signal peptide" evidence="1">
    <location>
        <begin position="1"/>
        <end position="19"/>
    </location>
</feature>
<reference evidence="2" key="1">
    <citation type="submission" date="2025-08" db="UniProtKB">
        <authorList>
            <consortium name="Ensembl"/>
        </authorList>
    </citation>
    <scope>IDENTIFICATION</scope>
</reference>
<feature type="chain" id="PRO_5030081374" evidence="1">
    <location>
        <begin position="20"/>
        <end position="165"/>
    </location>
</feature>
<name>A0A3Q3M6J7_9TELE</name>
<dbReference type="STRING" id="205130.ENSMAMP00000022673"/>
<dbReference type="GeneTree" id="ENSGT00940000175879"/>
<evidence type="ECO:0000256" key="1">
    <source>
        <dbReference type="SAM" id="SignalP"/>
    </source>
</evidence>
<organism evidence="2 3">
    <name type="scientific">Mastacembelus armatus</name>
    <name type="common">zig-zag eel</name>
    <dbReference type="NCBI Taxonomy" id="205130"/>
    <lineage>
        <taxon>Eukaryota</taxon>
        <taxon>Metazoa</taxon>
        <taxon>Chordata</taxon>
        <taxon>Craniata</taxon>
        <taxon>Vertebrata</taxon>
        <taxon>Euteleostomi</taxon>
        <taxon>Actinopterygii</taxon>
        <taxon>Neopterygii</taxon>
        <taxon>Teleostei</taxon>
        <taxon>Neoteleostei</taxon>
        <taxon>Acanthomorphata</taxon>
        <taxon>Anabantaria</taxon>
        <taxon>Synbranchiformes</taxon>
        <taxon>Mastacembelidae</taxon>
        <taxon>Mastacembelus</taxon>
    </lineage>
</organism>
<dbReference type="Proteomes" id="UP000261640">
    <property type="component" value="Unplaced"/>
</dbReference>
<dbReference type="AlphaFoldDB" id="A0A3Q3M6J7"/>
<proteinExistence type="predicted"/>
<accession>A0A3Q3M6J7</accession>
<reference evidence="2" key="2">
    <citation type="submission" date="2025-09" db="UniProtKB">
        <authorList>
            <consortium name="Ensembl"/>
        </authorList>
    </citation>
    <scope>IDENTIFICATION</scope>
</reference>
<evidence type="ECO:0000313" key="2">
    <source>
        <dbReference type="Ensembl" id="ENSMAMP00000022673.2"/>
    </source>
</evidence>
<sequence length="165" mass="18918">MKLVLLFLFAVCFCSLGNTTTNRGVLVQKKLEEVLRQVNDVKESLEMMVNSPPQNIEDCCCLSALKCFQANLQVHFNITERKQSKLNKSLRHRLTESGLNFCNSGMTVLFSLQSTCQDCTSHPKVNVNEFLNRLESLIQRSRITEASLENNRQKTENYPIEMKLK</sequence>
<dbReference type="InterPro" id="IPR009079">
    <property type="entry name" value="4_helix_cytokine-like_core"/>
</dbReference>
<keyword evidence="1" id="KW-0732">Signal</keyword>
<keyword evidence="3" id="KW-1185">Reference proteome</keyword>
<dbReference type="Ensembl" id="ENSMAMT00000023253.2">
    <property type="protein sequence ID" value="ENSMAMP00000022673.2"/>
    <property type="gene ID" value="ENSMAMG00000015239.2"/>
</dbReference>
<dbReference type="Gene3D" id="1.20.1250.70">
    <property type="entry name" value="Interleukin-15/Interleukin-21"/>
    <property type="match status" value="1"/>
</dbReference>
<protein>
    <submittedName>
        <fullName evidence="2">Uncharacterized protein</fullName>
    </submittedName>
</protein>
<dbReference type="InParanoid" id="A0A3Q3M6J7"/>
<evidence type="ECO:0000313" key="3">
    <source>
        <dbReference type="Proteomes" id="UP000261640"/>
    </source>
</evidence>